<comment type="pathway">
    <text evidence="2">Lipid metabolism.</text>
</comment>
<evidence type="ECO:0000313" key="6">
    <source>
        <dbReference type="EMBL" id="MBD0726389.1"/>
    </source>
</evidence>
<dbReference type="InterPro" id="IPR050087">
    <property type="entry name" value="AON_synthase_class-II"/>
</dbReference>
<comment type="caution">
    <text evidence="6">The sequence shown here is derived from an EMBL/GenBank/DDBJ whole genome shotgun (WGS) entry which is preliminary data.</text>
</comment>
<accession>A0ABR7UTZ8</accession>
<dbReference type="InterPro" id="IPR016181">
    <property type="entry name" value="Acyl_CoA_acyltransferase"/>
</dbReference>
<dbReference type="PANTHER" id="PTHR13693">
    <property type="entry name" value="CLASS II AMINOTRANSFERASE/8-AMINO-7-OXONONANOATE SYNTHASE"/>
    <property type="match status" value="1"/>
</dbReference>
<dbReference type="Gene3D" id="3.40.640.10">
    <property type="entry name" value="Type I PLP-dependent aspartate aminotransferase-like (Major domain)"/>
    <property type="match status" value="1"/>
</dbReference>
<comment type="cofactor">
    <cofactor evidence="1">
        <name>pyridoxal 5'-phosphate</name>
        <dbReference type="ChEBI" id="CHEBI:597326"/>
    </cofactor>
</comment>
<evidence type="ECO:0000256" key="2">
    <source>
        <dbReference type="ARBA" id="ARBA00005189"/>
    </source>
</evidence>
<keyword evidence="7" id="KW-1185">Reference proteome</keyword>
<reference evidence="6 7" key="1">
    <citation type="journal article" date="2020" name="Microbiol. Res.">
        <title>Flavobacterium pokkalii sp. nov., a novel plant growth promoting native rhizobacteria isolated from pokkali rice grown in coastal saline affected agricultural regions of southern India, Kerala.</title>
        <authorList>
            <person name="Menon R.R."/>
            <person name="Kumari S."/>
            <person name="Viver T."/>
            <person name="Rameshkumar N."/>
        </authorList>
    </citation>
    <scope>NUCLEOTIDE SEQUENCE [LARGE SCALE GENOMIC DNA]</scope>
    <source>
        <strain evidence="6 7">L1I52</strain>
    </source>
</reference>
<name>A0ABR7UTZ8_9FLAO</name>
<dbReference type="SUPFAM" id="SSF53383">
    <property type="entry name" value="PLP-dependent transferases"/>
    <property type="match status" value="1"/>
</dbReference>
<evidence type="ECO:0000313" key="7">
    <source>
        <dbReference type="Proteomes" id="UP000661715"/>
    </source>
</evidence>
<keyword evidence="4" id="KW-0663">Pyridoxal phosphate</keyword>
<dbReference type="Gene3D" id="3.90.1150.10">
    <property type="entry name" value="Aspartate Aminotransferase, domain 1"/>
    <property type="match status" value="1"/>
</dbReference>
<dbReference type="PANTHER" id="PTHR13693:SF3">
    <property type="entry name" value="LD36009P"/>
    <property type="match status" value="1"/>
</dbReference>
<dbReference type="SUPFAM" id="SSF55729">
    <property type="entry name" value="Acyl-CoA N-acyltransferases (Nat)"/>
    <property type="match status" value="1"/>
</dbReference>
<dbReference type="EMBL" id="NASZ01000027">
    <property type="protein sequence ID" value="MBD0726389.1"/>
    <property type="molecule type" value="Genomic_DNA"/>
</dbReference>
<dbReference type="RefSeq" id="WP_188221431.1">
    <property type="nucleotide sequence ID" value="NZ_NASZ01000027.1"/>
</dbReference>
<dbReference type="InterPro" id="IPR004839">
    <property type="entry name" value="Aminotransferase_I/II_large"/>
</dbReference>
<keyword evidence="3" id="KW-0808">Transferase</keyword>
<evidence type="ECO:0000259" key="5">
    <source>
        <dbReference type="Pfam" id="PF00155"/>
    </source>
</evidence>
<dbReference type="Proteomes" id="UP000661715">
    <property type="component" value="Unassembled WGS sequence"/>
</dbReference>
<dbReference type="Pfam" id="PF00155">
    <property type="entry name" value="Aminotran_1_2"/>
    <property type="match status" value="1"/>
</dbReference>
<evidence type="ECO:0000256" key="3">
    <source>
        <dbReference type="ARBA" id="ARBA00022679"/>
    </source>
</evidence>
<dbReference type="InterPro" id="IPR015424">
    <property type="entry name" value="PyrdxlP-dep_Trfase"/>
</dbReference>
<evidence type="ECO:0000256" key="4">
    <source>
        <dbReference type="ARBA" id="ARBA00022898"/>
    </source>
</evidence>
<organism evidence="6 7">
    <name type="scientific">Flavobacterium pokkalii</name>
    <dbReference type="NCBI Taxonomy" id="1940408"/>
    <lineage>
        <taxon>Bacteria</taxon>
        <taxon>Pseudomonadati</taxon>
        <taxon>Bacteroidota</taxon>
        <taxon>Flavobacteriia</taxon>
        <taxon>Flavobacteriales</taxon>
        <taxon>Flavobacteriaceae</taxon>
        <taxon>Flavobacterium</taxon>
    </lineage>
</organism>
<sequence>MAKINHNNYLDIIDAVWTSAKERGIMHINSEEQSFSGEKFTINGRDLINFGTCGYLGLETHPDLIAGSIELTRKFGTQLSMSRAYIRPAYIQELEELMSQIFDGNKVICYTSTSNAHISVIATIIKPDDLIILDQQVHFSVQFPCKNAKLQGTEVKMIRHSNYQMLEEMIRENYNKYSRIWYMADGVYSMHGDLPDTVILKNLLHKYPKLHLYFDDAHGMGWDGKNGAGYIYDRLGVSERIVIISTLAKGFGCVGGTAIFADPEMYRRTDIFGGPLSYSHPLSPANAGAAIASAKIHLSNQIYTYQSELKDLMGYMNQKLQEKNLTNISAPNSPIYFIGSGLNKVTRNFVHRVLQEGIYVNTATFPVVANDKSGLRFTLTRHNTKADIDLLADVMAYHLPKAIEEEGDKIERVYKDFGCSLKNKETASAIEPIKESNLVIEEYRSIHDINAAEWNLMFGNRRNLSHTGMQCMEEIFSNNEKPEENWSFHYLIVRDENAKIVLATFFTGAIYKDDIVAQENVSRQIEEIRKNNPYYLCSKTLAMGSLFCEGDFIYHDLEHPEWRNSVSYMFEFVSKVKKDIDAVVVFFRDFEEDGFLNQMLEDEGYAKIKLPNTNVVSLPKWDTKEELLLLLESKNSIRNIKRYVFRHEDQFDVTIKRTLTNSEAEKHYQLFLNVKEANYAFNFFAYPKKTVKVLSKYSSDWEFMEFRIKGSNELIACVWSFLGKDYYCPLILGLNYEYNESHHLYKQIMYRMVKRGNELGKFQIYLGLTADYEKQKYGAKSTPFYGYLKVDNIYNLDLLSSLSD</sequence>
<feature type="domain" description="Aminotransferase class I/classII large" evidence="5">
    <location>
        <begin position="46"/>
        <end position="391"/>
    </location>
</feature>
<evidence type="ECO:0000256" key="1">
    <source>
        <dbReference type="ARBA" id="ARBA00001933"/>
    </source>
</evidence>
<dbReference type="PROSITE" id="PS00599">
    <property type="entry name" value="AA_TRANSFER_CLASS_2"/>
    <property type="match status" value="1"/>
</dbReference>
<gene>
    <name evidence="6" type="ORF">B6A10_14510</name>
</gene>
<dbReference type="InterPro" id="IPR001917">
    <property type="entry name" value="Aminotrans_II_pyridoxalP_BS"/>
</dbReference>
<dbReference type="InterPro" id="IPR015421">
    <property type="entry name" value="PyrdxlP-dep_Trfase_major"/>
</dbReference>
<protein>
    <recommendedName>
        <fullName evidence="5">Aminotransferase class I/classII large domain-containing protein</fullName>
    </recommendedName>
</protein>
<proteinExistence type="predicted"/>
<dbReference type="InterPro" id="IPR015422">
    <property type="entry name" value="PyrdxlP-dep_Trfase_small"/>
</dbReference>